<evidence type="ECO:0000313" key="15">
    <source>
        <dbReference type="Proteomes" id="UP000266389"/>
    </source>
</evidence>
<evidence type="ECO:0000256" key="9">
    <source>
        <dbReference type="NCBIfam" id="TIGR00558"/>
    </source>
</evidence>
<dbReference type="GO" id="GO:0010181">
    <property type="term" value="F:FMN binding"/>
    <property type="evidence" value="ECO:0007669"/>
    <property type="project" value="UniProtKB-UniRule"/>
</dbReference>
<evidence type="ECO:0000256" key="6">
    <source>
        <dbReference type="ARBA" id="ARBA00022643"/>
    </source>
</evidence>
<evidence type="ECO:0000259" key="12">
    <source>
        <dbReference type="Pfam" id="PF01243"/>
    </source>
</evidence>
<dbReference type="AlphaFoldDB" id="A0A395LXQ9"/>
<feature type="domain" description="Pyridoxamine 5'-phosphate oxidase N-terminal" evidence="12">
    <location>
        <begin position="35"/>
        <end position="158"/>
    </location>
</feature>
<feature type="binding site" evidence="11">
    <location>
        <position position="84"/>
    </location>
    <ligand>
        <name>FMN</name>
        <dbReference type="ChEBI" id="CHEBI:58210"/>
    </ligand>
</feature>
<feature type="binding site" evidence="11">
    <location>
        <begin position="62"/>
        <end position="67"/>
    </location>
    <ligand>
        <name>FMN</name>
        <dbReference type="ChEBI" id="CHEBI:58210"/>
    </ligand>
</feature>
<gene>
    <name evidence="14" type="primary">pdxH</name>
    <name evidence="14" type="ORF">D0433_13805</name>
</gene>
<feature type="binding site" evidence="11">
    <location>
        <position position="106"/>
    </location>
    <ligand>
        <name>FMN</name>
        <dbReference type="ChEBI" id="CHEBI:58210"/>
    </ligand>
</feature>
<comment type="similarity">
    <text evidence="3">Belongs to the pyridoxamine 5'-phosphate oxidase family.</text>
</comment>
<evidence type="ECO:0000256" key="8">
    <source>
        <dbReference type="ARBA" id="ARBA00023096"/>
    </source>
</evidence>
<dbReference type="InterPro" id="IPR012349">
    <property type="entry name" value="Split_barrel_FMN-bd"/>
</dbReference>
<dbReference type="PANTHER" id="PTHR10851:SF0">
    <property type="entry name" value="PYRIDOXINE-5'-PHOSPHATE OXIDASE"/>
    <property type="match status" value="1"/>
</dbReference>
<dbReference type="SUPFAM" id="SSF50475">
    <property type="entry name" value="FMN-binding split barrel"/>
    <property type="match status" value="1"/>
</dbReference>
<dbReference type="HAMAP" id="MF_01629">
    <property type="entry name" value="PdxH"/>
    <property type="match status" value="1"/>
</dbReference>
<evidence type="ECO:0000256" key="10">
    <source>
        <dbReference type="PIRSR" id="PIRSR000190-1"/>
    </source>
</evidence>
<feature type="binding site" evidence="10">
    <location>
        <position position="128"/>
    </location>
    <ligand>
        <name>substrate</name>
    </ligand>
</feature>
<dbReference type="InterPro" id="IPR000659">
    <property type="entry name" value="Pyridox_Oxase"/>
</dbReference>
<feature type="binding site" evidence="11">
    <location>
        <position position="83"/>
    </location>
    <ligand>
        <name>FMN</name>
        <dbReference type="ChEBI" id="CHEBI:58210"/>
    </ligand>
</feature>
<feature type="domain" description="Pyridoxine 5'-phosphate oxidase dimerisation C-terminal" evidence="13">
    <location>
        <begin position="173"/>
        <end position="214"/>
    </location>
</feature>
<evidence type="ECO:0000256" key="7">
    <source>
        <dbReference type="ARBA" id="ARBA00023002"/>
    </source>
</evidence>
<comment type="pathway">
    <text evidence="2">Cofactor metabolism; pyridoxal 5'-phosphate salvage; pyridoxal 5'-phosphate from pyridoxine 5'-phosphate: step 1/1.</text>
</comment>
<keyword evidence="6 11" id="KW-0288">FMN</keyword>
<dbReference type="InterPro" id="IPR011576">
    <property type="entry name" value="Pyridox_Oxase_N"/>
</dbReference>
<dbReference type="NCBIfam" id="TIGR00558">
    <property type="entry name" value="pdxH"/>
    <property type="match status" value="1"/>
</dbReference>
<evidence type="ECO:0000256" key="1">
    <source>
        <dbReference type="ARBA" id="ARBA00004738"/>
    </source>
</evidence>
<dbReference type="PANTHER" id="PTHR10851">
    <property type="entry name" value="PYRIDOXINE-5-PHOSPHATE OXIDASE"/>
    <property type="match status" value="1"/>
</dbReference>
<feature type="binding site" evidence="10">
    <location>
        <begin position="9"/>
        <end position="12"/>
    </location>
    <ligand>
        <name>substrate</name>
    </ligand>
</feature>
<dbReference type="PIRSF" id="PIRSF000190">
    <property type="entry name" value="Pyd_amn-ph_oxd"/>
    <property type="match status" value="1"/>
</dbReference>
<dbReference type="Proteomes" id="UP000266389">
    <property type="component" value="Unassembled WGS sequence"/>
</dbReference>
<evidence type="ECO:0000256" key="2">
    <source>
        <dbReference type="ARBA" id="ARBA00005037"/>
    </source>
</evidence>
<feature type="binding site" evidence="11">
    <location>
        <position position="186"/>
    </location>
    <ligand>
        <name>FMN</name>
        <dbReference type="ChEBI" id="CHEBI:58210"/>
    </ligand>
</feature>
<dbReference type="NCBIfam" id="NF004231">
    <property type="entry name" value="PRK05679.1"/>
    <property type="match status" value="1"/>
</dbReference>
<dbReference type="GO" id="GO:0008615">
    <property type="term" value="P:pyridoxine biosynthetic process"/>
    <property type="evidence" value="ECO:0007669"/>
    <property type="project" value="UniProtKB-UniRule"/>
</dbReference>
<reference evidence="14 15" key="1">
    <citation type="journal article" date="2011" name="ISME J.">
        <title>Community ecology of hot spring cyanobacterial mats: predominant populations and their functional potential.</title>
        <authorList>
            <person name="Klatt C.G."/>
            <person name="Wood J.M."/>
            <person name="Rusch D.B."/>
            <person name="Bateson M.M."/>
            <person name="Hamamura N."/>
            <person name="Heidelberg J.F."/>
            <person name="Grossman A.R."/>
            <person name="Bhaya D."/>
            <person name="Cohan F.M."/>
            <person name="Kuhl M."/>
            <person name="Bryant D.A."/>
            <person name="Ward D.M."/>
        </authorList>
    </citation>
    <scope>NUCLEOTIDE SEQUENCE [LARGE SCALE GENOMIC DNA]</scope>
    <source>
        <strain evidence="14">OS</strain>
    </source>
</reference>
<dbReference type="FunFam" id="2.30.110.10:FF:000005">
    <property type="entry name" value="NAD(P)H-hydrate epimerase"/>
    <property type="match status" value="1"/>
</dbReference>
<feature type="binding site" evidence="10">
    <location>
        <position position="67"/>
    </location>
    <ligand>
        <name>substrate</name>
    </ligand>
</feature>
<keyword evidence="5" id="KW-0285">Flavoprotein</keyword>
<evidence type="ECO:0000256" key="3">
    <source>
        <dbReference type="ARBA" id="ARBA00007301"/>
    </source>
</evidence>
<evidence type="ECO:0000313" key="14">
    <source>
        <dbReference type="EMBL" id="RFM22888.1"/>
    </source>
</evidence>
<dbReference type="GO" id="GO:0004733">
    <property type="term" value="F:pyridoxamine phosphate oxidase activity"/>
    <property type="evidence" value="ECO:0007669"/>
    <property type="project" value="UniProtKB-UniRule"/>
</dbReference>
<feature type="binding site" evidence="10">
    <location>
        <position position="124"/>
    </location>
    <ligand>
        <name>substrate</name>
    </ligand>
</feature>
<feature type="binding site" evidence="11">
    <location>
        <position position="196"/>
    </location>
    <ligand>
        <name>FMN</name>
        <dbReference type="ChEBI" id="CHEBI:58210"/>
    </ligand>
</feature>
<evidence type="ECO:0000256" key="11">
    <source>
        <dbReference type="PIRSR" id="PIRSR000190-2"/>
    </source>
</evidence>
<feature type="binding site" evidence="10">
    <location>
        <position position="132"/>
    </location>
    <ligand>
        <name>substrate</name>
    </ligand>
</feature>
<keyword evidence="8" id="KW-0664">Pyridoxine biosynthesis</keyword>
<comment type="pathway">
    <text evidence="1">Cofactor metabolism; pyridoxal 5'-phosphate salvage; pyridoxal 5'-phosphate from pyridoxamine 5'-phosphate: step 1/1.</text>
</comment>
<dbReference type="Gene3D" id="2.30.110.10">
    <property type="entry name" value="Electron Transport, Fmn-binding Protein, Chain A"/>
    <property type="match status" value="1"/>
</dbReference>
<feature type="binding site" evidence="11">
    <location>
        <begin position="141"/>
        <end position="142"/>
    </location>
    <ligand>
        <name>FMN</name>
        <dbReference type="ChEBI" id="CHEBI:58210"/>
    </ligand>
</feature>
<comment type="caution">
    <text evidence="14">The sequence shown here is derived from an EMBL/GenBank/DDBJ whole genome shotgun (WGS) entry which is preliminary data.</text>
</comment>
<proteinExistence type="inferred from homology"/>
<protein>
    <recommendedName>
        <fullName evidence="9">Pyridoxamine 5'-phosphate oxidase</fullName>
        <ecNumber evidence="9">1.4.3.5</ecNumber>
    </recommendedName>
</protein>
<comment type="subunit">
    <text evidence="4">Homodimer.</text>
</comment>
<keyword evidence="7 14" id="KW-0560">Oxidoreductase</keyword>
<feature type="binding site" evidence="11">
    <location>
        <begin position="77"/>
        <end position="78"/>
    </location>
    <ligand>
        <name>FMN</name>
        <dbReference type="ChEBI" id="CHEBI:58210"/>
    </ligand>
</feature>
<name>A0A395LXQ9_9BACT</name>
<evidence type="ECO:0000259" key="13">
    <source>
        <dbReference type="Pfam" id="PF10590"/>
    </source>
</evidence>
<evidence type="ECO:0000256" key="4">
    <source>
        <dbReference type="ARBA" id="ARBA00011738"/>
    </source>
</evidence>
<dbReference type="Pfam" id="PF10590">
    <property type="entry name" value="PNP_phzG_C"/>
    <property type="match status" value="1"/>
</dbReference>
<dbReference type="EC" id="1.4.3.5" evidence="9"/>
<accession>A0A395LXQ9</accession>
<dbReference type="Pfam" id="PF01243">
    <property type="entry name" value="PNPOx_N"/>
    <property type="match status" value="1"/>
</dbReference>
<sequence length="214" mass="24584">MMKSIANLRKEYTKGSLSEKDLDANPFKQFEKWFEEAKAAGIEEPNAMALATATKDAKPSIRTVLLKGVDERGFVFYTNYESRKGRELAENPYAALCFHWPPLERQVSIMGMVEKVSREESEAYFRSRPLTSRYGAWASHQSEVIAGKAELLKRAAEMALKYPTGDVPCPPFWGGYRLLPNEIQFWQGQPSRLHDRFRYLKQPDGTWKIDRLSP</sequence>
<dbReference type="InterPro" id="IPR019576">
    <property type="entry name" value="Pyridoxamine_oxidase_dimer_C"/>
</dbReference>
<evidence type="ECO:0000256" key="5">
    <source>
        <dbReference type="ARBA" id="ARBA00022630"/>
    </source>
</evidence>
<dbReference type="EMBL" id="PHFL01000072">
    <property type="protein sequence ID" value="RFM22888.1"/>
    <property type="molecule type" value="Genomic_DNA"/>
</dbReference>
<comment type="cofactor">
    <cofactor evidence="11">
        <name>FMN</name>
        <dbReference type="ChEBI" id="CHEBI:58210"/>
    </cofactor>
    <text evidence="11">Binds 1 FMN per subunit.</text>
</comment>
<organism evidence="14 15">
    <name type="scientific">Candidatus Thermochlorobacter aerophilus</name>
    <dbReference type="NCBI Taxonomy" id="1868324"/>
    <lineage>
        <taxon>Bacteria</taxon>
        <taxon>Pseudomonadati</taxon>
        <taxon>Chlorobiota</taxon>
        <taxon>Chlorobiia</taxon>
        <taxon>Chlorobiales</taxon>
        <taxon>Candidatus Thermochlorobacteriaceae</taxon>
        <taxon>Candidatus Thermochlorobacter</taxon>
    </lineage>
</organism>
<feature type="binding site" evidence="10">
    <location>
        <begin position="192"/>
        <end position="194"/>
    </location>
    <ligand>
        <name>substrate</name>
    </ligand>
</feature>